<organism evidence="4 5">
    <name type="scientific">Actinomyces howellii</name>
    <dbReference type="NCBI Taxonomy" id="52771"/>
    <lineage>
        <taxon>Bacteria</taxon>
        <taxon>Bacillati</taxon>
        <taxon>Actinomycetota</taxon>
        <taxon>Actinomycetes</taxon>
        <taxon>Actinomycetales</taxon>
        <taxon>Actinomycetaceae</taxon>
        <taxon>Actinomyces</taxon>
    </lineage>
</organism>
<dbReference type="KEGG" id="ahw:NCTC11636_01988"/>
<dbReference type="GO" id="GO:0004747">
    <property type="term" value="F:ribokinase activity"/>
    <property type="evidence" value="ECO:0007669"/>
    <property type="project" value="UniProtKB-EC"/>
</dbReference>
<dbReference type="SUPFAM" id="SSF53613">
    <property type="entry name" value="Ribokinase-like"/>
    <property type="match status" value="1"/>
</dbReference>
<dbReference type="InterPro" id="IPR029056">
    <property type="entry name" value="Ribokinase-like"/>
</dbReference>
<dbReference type="InterPro" id="IPR052562">
    <property type="entry name" value="Ketohexokinase-related"/>
</dbReference>
<feature type="domain" description="Carbohydrate kinase PfkB" evidence="3">
    <location>
        <begin position="20"/>
        <end position="321"/>
    </location>
</feature>
<proteinExistence type="predicted"/>
<protein>
    <submittedName>
        <fullName evidence="4">Ribokinase</fullName>
        <ecNumber evidence="4">2.7.1.15</ecNumber>
    </submittedName>
</protein>
<accession>A0A3S4UYL5</accession>
<dbReference type="PANTHER" id="PTHR42774:SF3">
    <property type="entry name" value="KETOHEXOKINASE"/>
    <property type="match status" value="1"/>
</dbReference>
<name>A0A3S4UYL5_9ACTO</name>
<evidence type="ECO:0000256" key="1">
    <source>
        <dbReference type="ARBA" id="ARBA00022679"/>
    </source>
</evidence>
<evidence type="ECO:0000313" key="5">
    <source>
        <dbReference type="Proteomes" id="UP000266895"/>
    </source>
</evidence>
<reference evidence="4 5" key="1">
    <citation type="submission" date="2018-12" db="EMBL/GenBank/DDBJ databases">
        <authorList>
            <consortium name="Pathogen Informatics"/>
        </authorList>
    </citation>
    <scope>NUCLEOTIDE SEQUENCE [LARGE SCALE GENOMIC DNA]</scope>
    <source>
        <strain evidence="4 5">NCTC11636</strain>
    </source>
</reference>
<dbReference type="EMBL" id="LR134350">
    <property type="protein sequence ID" value="VEG29318.1"/>
    <property type="molecule type" value="Genomic_DNA"/>
</dbReference>
<dbReference type="PROSITE" id="PS00584">
    <property type="entry name" value="PFKB_KINASES_2"/>
    <property type="match status" value="1"/>
</dbReference>
<dbReference type="InterPro" id="IPR002173">
    <property type="entry name" value="Carboh/pur_kinase_PfkB_CS"/>
</dbReference>
<dbReference type="EC" id="2.7.1.15" evidence="4"/>
<gene>
    <name evidence="4" type="primary">rbsK</name>
    <name evidence="4" type="ORF">NCTC11636_01988</name>
</gene>
<dbReference type="PANTHER" id="PTHR42774">
    <property type="entry name" value="PHOSPHOTRANSFERASE SYSTEM TRANSPORT PROTEIN"/>
    <property type="match status" value="1"/>
</dbReference>
<keyword evidence="5" id="KW-1185">Reference proteome</keyword>
<evidence type="ECO:0000256" key="2">
    <source>
        <dbReference type="ARBA" id="ARBA00022777"/>
    </source>
</evidence>
<dbReference type="Proteomes" id="UP000266895">
    <property type="component" value="Chromosome"/>
</dbReference>
<sequence length="331" mass="33629">MMLDGPVNASAPAPTGLFCGLAVVDVVQLVDSPPGPDEKMTAVDQAVSAGGPATNAAVTFAALGGRAALAAPVGTGPLAELVRADLAQHGVELIDCSGARGSLSVSSCTVSATTAQRSVVSTNGRATVDADPLLSWARRNRDAGLPAPDTVLVDGHYPALARAGLDLAIGWGSLRIMDAGSWKDGAEQLIGSCDVVAPSARFFPPGPDGPLTEPEEVAAWLRGRGVTGIVLTDGARPVRWWWHDGPRPSEHGQVVPPQVRALDTLGAGDVFHGALAHALASHGRGPTGSTRQAVDTESLSDAVRRACAVAAASTTTLGARAWITAPESGAF</sequence>
<dbReference type="AlphaFoldDB" id="A0A3S4UYL5"/>
<evidence type="ECO:0000259" key="3">
    <source>
        <dbReference type="Pfam" id="PF00294"/>
    </source>
</evidence>
<dbReference type="Gene3D" id="3.40.1190.20">
    <property type="match status" value="1"/>
</dbReference>
<keyword evidence="2 4" id="KW-0418">Kinase</keyword>
<keyword evidence="1 4" id="KW-0808">Transferase</keyword>
<dbReference type="InterPro" id="IPR011611">
    <property type="entry name" value="PfkB_dom"/>
</dbReference>
<dbReference type="Pfam" id="PF00294">
    <property type="entry name" value="PfkB"/>
    <property type="match status" value="1"/>
</dbReference>
<evidence type="ECO:0000313" key="4">
    <source>
        <dbReference type="EMBL" id="VEG29318.1"/>
    </source>
</evidence>